<keyword evidence="1" id="KW-0472">Membrane</keyword>
<dbReference type="STRING" id="1618659.UV11_C0006G0021"/>
<proteinExistence type="predicted"/>
<dbReference type="AlphaFoldDB" id="A0A0G1BQW2"/>
<protein>
    <submittedName>
        <fullName evidence="2">Uncharacterized protein</fullName>
    </submittedName>
</protein>
<accession>A0A0G1BQW2</accession>
<name>A0A0G1BQW2_9BACT</name>
<dbReference type="EMBL" id="LCDF01000006">
    <property type="protein sequence ID" value="KKS48616.1"/>
    <property type="molecule type" value="Genomic_DNA"/>
</dbReference>
<evidence type="ECO:0000313" key="2">
    <source>
        <dbReference type="EMBL" id="KKS48616.1"/>
    </source>
</evidence>
<gene>
    <name evidence="2" type="ORF">UV11_C0006G0021</name>
</gene>
<reference evidence="2 3" key="1">
    <citation type="journal article" date="2015" name="Nature">
        <title>rRNA introns, odd ribosomes, and small enigmatic genomes across a large radiation of phyla.</title>
        <authorList>
            <person name="Brown C.T."/>
            <person name="Hug L.A."/>
            <person name="Thomas B.C."/>
            <person name="Sharon I."/>
            <person name="Castelle C.J."/>
            <person name="Singh A."/>
            <person name="Wilkins M.J."/>
            <person name="Williams K.H."/>
            <person name="Banfield J.F."/>
        </authorList>
    </citation>
    <scope>NUCLEOTIDE SEQUENCE [LARGE SCALE GENOMIC DNA]</scope>
</reference>
<evidence type="ECO:0000313" key="3">
    <source>
        <dbReference type="Proteomes" id="UP000034036"/>
    </source>
</evidence>
<comment type="caution">
    <text evidence="2">The sequence shown here is derived from an EMBL/GenBank/DDBJ whole genome shotgun (WGS) entry which is preliminary data.</text>
</comment>
<keyword evidence="1" id="KW-0812">Transmembrane</keyword>
<feature type="transmembrane region" description="Helical" evidence="1">
    <location>
        <begin position="45"/>
        <end position="65"/>
    </location>
</feature>
<feature type="transmembrane region" description="Helical" evidence="1">
    <location>
        <begin position="12"/>
        <end position="33"/>
    </location>
</feature>
<sequence>MISIQISVQMFRAAVTASFILGAISLIVLAFWVRPKATDRWLRSFILLGYLWFIWIGVLNVTWYWMQGTSEQHIDIFAQLSGVFWILVPTYAFACYWGPPKIFVRFYFYLKNKRDQGRLQF</sequence>
<keyword evidence="1" id="KW-1133">Transmembrane helix</keyword>
<evidence type="ECO:0000256" key="1">
    <source>
        <dbReference type="SAM" id="Phobius"/>
    </source>
</evidence>
<dbReference type="Proteomes" id="UP000034036">
    <property type="component" value="Unassembled WGS sequence"/>
</dbReference>
<organism evidence="2 3">
    <name type="scientific">Candidatus Giovannonibacteria bacterium GW2011_GWF2_42_19</name>
    <dbReference type="NCBI Taxonomy" id="1618659"/>
    <lineage>
        <taxon>Bacteria</taxon>
        <taxon>Candidatus Giovannoniibacteriota</taxon>
    </lineage>
</organism>
<feature type="transmembrane region" description="Helical" evidence="1">
    <location>
        <begin position="77"/>
        <end position="97"/>
    </location>
</feature>